<sequence>MKDVANSMKIRVDEGDITIDRSGRFPIVTLSAGLKERLCTPFKYTVIVNLLGRSIGYKSLCTKLEGIWNMIGVKVLDVSNGYFMMPLQYYSEDIIGPLGEVMGKVIRVDYNTSELQKGWFARLVVTVDLDKPLVPKFSIDGEEFSVEYENLDNICFGCGRYGHSHSFCSWKPKEVLDRKKKTCFVWKNGRFQNF</sequence>
<dbReference type="PANTHER" id="PTHR31286">
    <property type="entry name" value="GLYCINE-RICH CELL WALL STRUCTURAL PROTEIN 1.8-LIKE"/>
    <property type="match status" value="1"/>
</dbReference>
<evidence type="ECO:0000313" key="3">
    <source>
        <dbReference type="Proteomes" id="UP001159364"/>
    </source>
</evidence>
<dbReference type="InterPro" id="IPR040256">
    <property type="entry name" value="At4g02000-like"/>
</dbReference>
<reference evidence="2 3" key="1">
    <citation type="submission" date="2021-09" db="EMBL/GenBank/DDBJ databases">
        <title>Genomic insights and catalytic innovation underlie evolution of tropane alkaloids biosynthesis.</title>
        <authorList>
            <person name="Wang Y.-J."/>
            <person name="Tian T."/>
            <person name="Huang J.-P."/>
            <person name="Huang S.-X."/>
        </authorList>
    </citation>
    <scope>NUCLEOTIDE SEQUENCE [LARGE SCALE GENOMIC DNA]</scope>
    <source>
        <strain evidence="2">KIB-2018</strain>
        <tissue evidence="2">Leaf</tissue>
    </source>
</reference>
<gene>
    <name evidence="2" type="ORF">K2173_004898</name>
</gene>
<comment type="caution">
    <text evidence="2">The sequence shown here is derived from an EMBL/GenBank/DDBJ whole genome shotgun (WGS) entry which is preliminary data.</text>
</comment>
<evidence type="ECO:0000313" key="2">
    <source>
        <dbReference type="EMBL" id="KAJ8764017.1"/>
    </source>
</evidence>
<dbReference type="InterPro" id="IPR025836">
    <property type="entry name" value="Zn_knuckle_CX2CX4HX4C"/>
</dbReference>
<dbReference type="PANTHER" id="PTHR31286:SF99">
    <property type="entry name" value="DUF4283 DOMAIN-CONTAINING PROTEIN"/>
    <property type="match status" value="1"/>
</dbReference>
<keyword evidence="3" id="KW-1185">Reference proteome</keyword>
<dbReference type="Pfam" id="PF14392">
    <property type="entry name" value="zf-CCHC_4"/>
    <property type="match status" value="1"/>
</dbReference>
<dbReference type="EMBL" id="JAIWQS010000005">
    <property type="protein sequence ID" value="KAJ8764017.1"/>
    <property type="molecule type" value="Genomic_DNA"/>
</dbReference>
<protein>
    <recommendedName>
        <fullName evidence="1">Zinc knuckle CX2CX4HX4C domain-containing protein</fullName>
    </recommendedName>
</protein>
<dbReference type="AlphaFoldDB" id="A0AAV8TB07"/>
<proteinExistence type="predicted"/>
<evidence type="ECO:0000259" key="1">
    <source>
        <dbReference type="Pfam" id="PF14392"/>
    </source>
</evidence>
<organism evidence="2 3">
    <name type="scientific">Erythroxylum novogranatense</name>
    <dbReference type="NCBI Taxonomy" id="1862640"/>
    <lineage>
        <taxon>Eukaryota</taxon>
        <taxon>Viridiplantae</taxon>
        <taxon>Streptophyta</taxon>
        <taxon>Embryophyta</taxon>
        <taxon>Tracheophyta</taxon>
        <taxon>Spermatophyta</taxon>
        <taxon>Magnoliopsida</taxon>
        <taxon>eudicotyledons</taxon>
        <taxon>Gunneridae</taxon>
        <taxon>Pentapetalae</taxon>
        <taxon>rosids</taxon>
        <taxon>fabids</taxon>
        <taxon>Malpighiales</taxon>
        <taxon>Erythroxylaceae</taxon>
        <taxon>Erythroxylum</taxon>
    </lineage>
</organism>
<name>A0AAV8TB07_9ROSI</name>
<dbReference type="Proteomes" id="UP001159364">
    <property type="component" value="Linkage Group LG05"/>
</dbReference>
<feature type="domain" description="Zinc knuckle CX2CX4HX4C" evidence="1">
    <location>
        <begin position="147"/>
        <end position="169"/>
    </location>
</feature>
<accession>A0AAV8TB07</accession>